<evidence type="ECO:0000313" key="3">
    <source>
        <dbReference type="Proteomes" id="UP001189429"/>
    </source>
</evidence>
<dbReference type="Proteomes" id="UP001189429">
    <property type="component" value="Unassembled WGS sequence"/>
</dbReference>
<proteinExistence type="predicted"/>
<organism evidence="2 3">
    <name type="scientific">Prorocentrum cordatum</name>
    <dbReference type="NCBI Taxonomy" id="2364126"/>
    <lineage>
        <taxon>Eukaryota</taxon>
        <taxon>Sar</taxon>
        <taxon>Alveolata</taxon>
        <taxon>Dinophyceae</taxon>
        <taxon>Prorocentrales</taxon>
        <taxon>Prorocentraceae</taxon>
        <taxon>Prorocentrum</taxon>
    </lineage>
</organism>
<accession>A0ABN9Y4H3</accession>
<keyword evidence="3" id="KW-1185">Reference proteome</keyword>
<evidence type="ECO:0000313" key="2">
    <source>
        <dbReference type="EMBL" id="CAK0907437.1"/>
    </source>
</evidence>
<feature type="non-terminal residue" evidence="2">
    <location>
        <position position="1"/>
    </location>
</feature>
<feature type="compositionally biased region" description="Low complexity" evidence="1">
    <location>
        <begin position="10"/>
        <end position="27"/>
    </location>
</feature>
<evidence type="ECO:0000256" key="1">
    <source>
        <dbReference type="SAM" id="MobiDB-lite"/>
    </source>
</evidence>
<gene>
    <name evidence="2" type="ORF">PCOR1329_LOCUS82445</name>
</gene>
<protein>
    <submittedName>
        <fullName evidence="2">Uncharacterized protein</fullName>
    </submittedName>
</protein>
<feature type="region of interest" description="Disordered" evidence="1">
    <location>
        <begin position="1"/>
        <end position="41"/>
    </location>
</feature>
<comment type="caution">
    <text evidence="2">The sequence shown here is derived from an EMBL/GenBank/DDBJ whole genome shotgun (WGS) entry which is preliminary data.</text>
</comment>
<name>A0ABN9Y4H3_9DINO</name>
<feature type="region of interest" description="Disordered" evidence="1">
    <location>
        <begin position="54"/>
        <end position="98"/>
    </location>
</feature>
<sequence length="131" mass="13875">SEARARISRLGAGPPSLARAAPRARGPAPRPKKSPLGLREITSDAFATRDYKVLLLRPRQARRAPPETPGGRRESTSPGPQGLTLQRRRRGGERRAAVEQAGVLSGAKGDGPLKIFSQFLASVGCSCTGKP</sequence>
<dbReference type="EMBL" id="CAUYUJ010021855">
    <property type="protein sequence ID" value="CAK0907437.1"/>
    <property type="molecule type" value="Genomic_DNA"/>
</dbReference>
<reference evidence="2" key="1">
    <citation type="submission" date="2023-10" db="EMBL/GenBank/DDBJ databases">
        <authorList>
            <person name="Chen Y."/>
            <person name="Shah S."/>
            <person name="Dougan E. K."/>
            <person name="Thang M."/>
            <person name="Chan C."/>
        </authorList>
    </citation>
    <scope>NUCLEOTIDE SEQUENCE [LARGE SCALE GENOMIC DNA]</scope>
</reference>